<keyword evidence="4 6" id="KW-0573">Peptidoglycan synthesis</keyword>
<reference evidence="8 9" key="1">
    <citation type="journal article" date="2012" name="BMC Genomics">
        <title>Genomic sequence analysis and characterization of Sneathia amnii sp. nov.</title>
        <authorList>
            <consortium name="Vaginal Microbiome Consortium (additional members)"/>
            <person name="Harwich M.D.Jr."/>
            <person name="Serrano M.G."/>
            <person name="Fettweis J.M."/>
            <person name="Alves J.M."/>
            <person name="Reimers M.A."/>
            <person name="Buck G.A."/>
            <person name="Jefferson K.K."/>
        </authorList>
    </citation>
    <scope>NUCLEOTIDE SEQUENCE [LARGE SCALE GENOMIC DNA]</scope>
    <source>
        <strain evidence="8 9">SN35</strain>
    </source>
</reference>
<dbReference type="KEGG" id="sns:VC03_04005"/>
<feature type="active site" description="Proton donor/acceptor" evidence="6">
    <location>
        <position position="310"/>
    </location>
</feature>
<feature type="active site" description="Nucleophile" evidence="6">
    <location>
        <position position="342"/>
    </location>
</feature>
<dbReference type="GO" id="GO:0016740">
    <property type="term" value="F:transferase activity"/>
    <property type="evidence" value="ECO:0007669"/>
    <property type="project" value="UniProtKB-KW"/>
</dbReference>
<sequence>MKRILFLIFLSVYTFSVEYKYIEKYEEPNKSNLEFEEGYNKYSPKFSHYVFTKRAVSVKKEPNNRSKTLLTVGGNKNIQIIAKVSTKHSKWYEVKINKIVGFVNEKSVLKREFNYEKAIEEIEKLEEFLYKDIDKIYFIDCYAPLSYSSGLKKDKYGNGSNQSITAYEVGTKDHYNLQDRTILSIDSEEKKGYNIKVQTYPELILNKKYKKNLKKLELDGKFITKYIFIDKKNQNIFALMKDNETGNFRVIINGLITTGKNSKYGFETPLGNFLVAISKPVMTYTSDIDTTKVIGDARYAIRFTGGAYLHGIPSLYEPKETRTQRKKITESKLGTYPLSHKCVRNKDEVVKILYEWLGVKSKNKAGHRVPIEPVIVIVR</sequence>
<dbReference type="EMBL" id="CP011280">
    <property type="protein sequence ID" value="AKC95667.1"/>
    <property type="molecule type" value="Genomic_DNA"/>
</dbReference>
<evidence type="ECO:0000256" key="6">
    <source>
        <dbReference type="PROSITE-ProRule" id="PRU01373"/>
    </source>
</evidence>
<protein>
    <recommendedName>
        <fullName evidence="7">L,D-TPase catalytic domain-containing protein</fullName>
    </recommendedName>
</protein>
<evidence type="ECO:0000256" key="5">
    <source>
        <dbReference type="ARBA" id="ARBA00023316"/>
    </source>
</evidence>
<name>A0A0E3ZB81_9FUSO</name>
<dbReference type="InterPro" id="IPR038063">
    <property type="entry name" value="Transpep_catalytic_dom"/>
</dbReference>
<comment type="pathway">
    <text evidence="1 6">Cell wall biogenesis; peptidoglycan biosynthesis.</text>
</comment>
<feature type="domain" description="L,D-TPase catalytic" evidence="7">
    <location>
        <begin position="225"/>
        <end position="372"/>
    </location>
</feature>
<dbReference type="Proteomes" id="UP000033103">
    <property type="component" value="Chromosome"/>
</dbReference>
<dbReference type="PROSITE" id="PS52029">
    <property type="entry name" value="LD_TPASE"/>
    <property type="match status" value="1"/>
</dbReference>
<dbReference type="OrthoDB" id="92744at2"/>
<gene>
    <name evidence="8" type="ORF">VC03_04005</name>
</gene>
<evidence type="ECO:0000256" key="2">
    <source>
        <dbReference type="ARBA" id="ARBA00022679"/>
    </source>
</evidence>
<dbReference type="CDD" id="cd16913">
    <property type="entry name" value="YkuD_like"/>
    <property type="match status" value="1"/>
</dbReference>
<dbReference type="RefSeq" id="WP_046328773.1">
    <property type="nucleotide sequence ID" value="NZ_CP011280.1"/>
</dbReference>
<dbReference type="Pfam" id="PF03734">
    <property type="entry name" value="YkuD"/>
    <property type="match status" value="1"/>
</dbReference>
<dbReference type="Gene3D" id="2.40.440.10">
    <property type="entry name" value="L,D-transpeptidase catalytic domain-like"/>
    <property type="match status" value="1"/>
</dbReference>
<dbReference type="SUPFAM" id="SSF141523">
    <property type="entry name" value="L,D-transpeptidase catalytic domain-like"/>
    <property type="match status" value="1"/>
</dbReference>
<accession>A0A0E3ZB81</accession>
<dbReference type="AlphaFoldDB" id="A0A0E3ZB81"/>
<dbReference type="GO" id="GO:0008360">
    <property type="term" value="P:regulation of cell shape"/>
    <property type="evidence" value="ECO:0007669"/>
    <property type="project" value="UniProtKB-UniRule"/>
</dbReference>
<keyword evidence="9" id="KW-1185">Reference proteome</keyword>
<evidence type="ECO:0000256" key="4">
    <source>
        <dbReference type="ARBA" id="ARBA00022984"/>
    </source>
</evidence>
<dbReference type="HOGENOM" id="CLU_032552_1_0_0"/>
<evidence type="ECO:0000259" key="7">
    <source>
        <dbReference type="PROSITE" id="PS52029"/>
    </source>
</evidence>
<dbReference type="STRING" id="187101.VC03_04005"/>
<proteinExistence type="predicted"/>
<dbReference type="InterPro" id="IPR005490">
    <property type="entry name" value="LD_TPept_cat_dom"/>
</dbReference>
<dbReference type="GO" id="GO:0071555">
    <property type="term" value="P:cell wall organization"/>
    <property type="evidence" value="ECO:0007669"/>
    <property type="project" value="UniProtKB-UniRule"/>
</dbReference>
<evidence type="ECO:0000256" key="1">
    <source>
        <dbReference type="ARBA" id="ARBA00004752"/>
    </source>
</evidence>
<dbReference type="UniPathway" id="UPA00219"/>
<organism evidence="8 9">
    <name type="scientific">Sneathia vaginalis</name>
    <dbReference type="NCBI Taxonomy" id="187101"/>
    <lineage>
        <taxon>Bacteria</taxon>
        <taxon>Fusobacteriati</taxon>
        <taxon>Fusobacteriota</taxon>
        <taxon>Fusobacteriia</taxon>
        <taxon>Fusobacteriales</taxon>
        <taxon>Leptotrichiaceae</taxon>
        <taxon>Sneathia</taxon>
    </lineage>
</organism>
<keyword evidence="3 6" id="KW-0133">Cell shape</keyword>
<evidence type="ECO:0000256" key="3">
    <source>
        <dbReference type="ARBA" id="ARBA00022960"/>
    </source>
</evidence>
<dbReference type="PATRIC" id="fig|1069640.6.peg.792"/>
<evidence type="ECO:0000313" key="8">
    <source>
        <dbReference type="EMBL" id="AKC95667.1"/>
    </source>
</evidence>
<keyword evidence="5 6" id="KW-0961">Cell wall biogenesis/degradation</keyword>
<evidence type="ECO:0000313" key="9">
    <source>
        <dbReference type="Proteomes" id="UP000033103"/>
    </source>
</evidence>
<keyword evidence="2" id="KW-0808">Transferase</keyword>
<dbReference type="GO" id="GO:0009252">
    <property type="term" value="P:peptidoglycan biosynthetic process"/>
    <property type="evidence" value="ECO:0007669"/>
    <property type="project" value="UniProtKB-UniPathway"/>
</dbReference>